<organism evidence="4 5">
    <name type="scientific">Bradyrhizobium rifense</name>
    <dbReference type="NCBI Taxonomy" id="515499"/>
    <lineage>
        <taxon>Bacteria</taxon>
        <taxon>Pseudomonadati</taxon>
        <taxon>Pseudomonadota</taxon>
        <taxon>Alphaproteobacteria</taxon>
        <taxon>Hyphomicrobiales</taxon>
        <taxon>Nitrobacteraceae</taxon>
        <taxon>Bradyrhizobium</taxon>
    </lineage>
</organism>
<evidence type="ECO:0000259" key="3">
    <source>
        <dbReference type="Pfam" id="PF12697"/>
    </source>
</evidence>
<dbReference type="PRINTS" id="PR00111">
    <property type="entry name" value="ABHYDROLASE"/>
</dbReference>
<evidence type="ECO:0000256" key="1">
    <source>
        <dbReference type="ARBA" id="ARBA00022801"/>
    </source>
</evidence>
<dbReference type="InterPro" id="IPR029058">
    <property type="entry name" value="AB_hydrolase_fold"/>
</dbReference>
<gene>
    <name evidence="4" type="ORF">FXB40_45070</name>
</gene>
<dbReference type="GO" id="GO:0016020">
    <property type="term" value="C:membrane"/>
    <property type="evidence" value="ECO:0007669"/>
    <property type="project" value="TreeGrafter"/>
</dbReference>
<reference evidence="4 5" key="1">
    <citation type="submission" date="2019-08" db="EMBL/GenBank/DDBJ databases">
        <title>Bradyrhizobium hipponensis sp. nov., a rhizobium isolated from a Lupinus angustifolius root nodule in Tunisia.</title>
        <authorList>
            <person name="Off K."/>
            <person name="Rejili M."/>
            <person name="Mars M."/>
            <person name="Brachmann A."/>
            <person name="Marin M."/>
        </authorList>
    </citation>
    <scope>NUCLEOTIDE SEQUENCE [LARGE SCALE GENOMIC DNA]</scope>
    <source>
        <strain evidence="4 5">CTAW71</strain>
    </source>
</reference>
<dbReference type="Gene3D" id="3.40.50.1820">
    <property type="entry name" value="alpha/beta hydrolase"/>
    <property type="match status" value="1"/>
</dbReference>
<dbReference type="GO" id="GO:0016787">
    <property type="term" value="F:hydrolase activity"/>
    <property type="evidence" value="ECO:0007669"/>
    <property type="project" value="UniProtKB-KW"/>
</dbReference>
<proteinExistence type="predicted"/>
<dbReference type="Pfam" id="PF12697">
    <property type="entry name" value="Abhydrolase_6"/>
    <property type="match status" value="1"/>
</dbReference>
<feature type="domain" description="AB hydrolase-1" evidence="3">
    <location>
        <begin position="22"/>
        <end position="247"/>
    </location>
</feature>
<dbReference type="PANTHER" id="PTHR43798:SF31">
    <property type="entry name" value="AB HYDROLASE SUPERFAMILY PROTEIN YCLE"/>
    <property type="match status" value="1"/>
</dbReference>
<evidence type="ECO:0000313" key="5">
    <source>
        <dbReference type="Proteomes" id="UP000324758"/>
    </source>
</evidence>
<comment type="caution">
    <text evidence="4">The sequence shown here is derived from an EMBL/GenBank/DDBJ whole genome shotgun (WGS) entry which is preliminary data.</text>
</comment>
<keyword evidence="5" id="KW-1185">Reference proteome</keyword>
<evidence type="ECO:0000256" key="2">
    <source>
        <dbReference type="SAM" id="MobiDB-lite"/>
    </source>
</evidence>
<dbReference type="OrthoDB" id="9798888at2"/>
<sequence length="277" mass="29550">MKIAANGIRIHVEEQGSGDVALVFLHYYGGSSRTWGKVISALPKSHRTFATDHRGWGESDAPASGYGLADLADDAQGVIEALELNRYVLIGHSMGGKVAQFMASRRPNGLAGLVLVAPSPPQPMAMPPEAREAMASVYATRESIGAAIDQVLTAKVLNPKDREQVIEDSLRGAPQAKAAWPRSTSLEDITRDVAAIDVPTLVVAGELDRVDSVDLLKAELLSRVPHAVLHVLPGTGHLSPLESPQELGDLIDAFATQVADEPNRTDGKTKQPAHQRT</sequence>
<dbReference type="EMBL" id="VSSS01000092">
    <property type="protein sequence ID" value="TYL84460.1"/>
    <property type="molecule type" value="Genomic_DNA"/>
</dbReference>
<dbReference type="SUPFAM" id="SSF53474">
    <property type="entry name" value="alpha/beta-Hydrolases"/>
    <property type="match status" value="1"/>
</dbReference>
<keyword evidence="1 4" id="KW-0378">Hydrolase</keyword>
<protein>
    <submittedName>
        <fullName evidence="4">Alpha/beta hydrolase</fullName>
    </submittedName>
</protein>
<accession>A0A5D3K1J3</accession>
<dbReference type="Proteomes" id="UP000324758">
    <property type="component" value="Unassembled WGS sequence"/>
</dbReference>
<dbReference type="InterPro" id="IPR000073">
    <property type="entry name" value="AB_hydrolase_1"/>
</dbReference>
<feature type="region of interest" description="Disordered" evidence="2">
    <location>
        <begin position="257"/>
        <end position="277"/>
    </location>
</feature>
<name>A0A5D3K1J3_9BRAD</name>
<evidence type="ECO:0000313" key="4">
    <source>
        <dbReference type="EMBL" id="TYL84460.1"/>
    </source>
</evidence>
<dbReference type="InterPro" id="IPR050266">
    <property type="entry name" value="AB_hydrolase_sf"/>
</dbReference>
<dbReference type="RefSeq" id="WP_148778684.1">
    <property type="nucleotide sequence ID" value="NZ_VSSS01000092.1"/>
</dbReference>
<dbReference type="AlphaFoldDB" id="A0A5D3K1J3"/>
<dbReference type="PANTHER" id="PTHR43798">
    <property type="entry name" value="MONOACYLGLYCEROL LIPASE"/>
    <property type="match status" value="1"/>
</dbReference>